<evidence type="ECO:0000256" key="3">
    <source>
        <dbReference type="ARBA" id="ARBA00022621"/>
    </source>
</evidence>
<dbReference type="Proteomes" id="UP000616769">
    <property type="component" value="Unassembled WGS sequence"/>
</dbReference>
<organism evidence="8 9">
    <name type="scientific">Sarcoptes scabiei</name>
    <name type="common">Itch mite</name>
    <name type="synonym">Acarus scabiei</name>
    <dbReference type="NCBI Taxonomy" id="52283"/>
    <lineage>
        <taxon>Eukaryota</taxon>
        <taxon>Metazoa</taxon>
        <taxon>Ecdysozoa</taxon>
        <taxon>Arthropoda</taxon>
        <taxon>Chelicerata</taxon>
        <taxon>Arachnida</taxon>
        <taxon>Acari</taxon>
        <taxon>Acariformes</taxon>
        <taxon>Sarcoptiformes</taxon>
        <taxon>Astigmata</taxon>
        <taxon>Psoroptidia</taxon>
        <taxon>Sarcoptoidea</taxon>
        <taxon>Sarcoptidae</taxon>
        <taxon>Sarcoptinae</taxon>
        <taxon>Sarcoptes</taxon>
    </lineage>
</organism>
<dbReference type="AlphaFoldDB" id="A0A131ZY06"/>
<dbReference type="GO" id="GO:0005344">
    <property type="term" value="F:oxygen carrier activity"/>
    <property type="evidence" value="ECO:0007669"/>
    <property type="project" value="UniProtKB-KW"/>
</dbReference>
<keyword evidence="3 6" id="KW-0561">Oxygen transport</keyword>
<evidence type="ECO:0000256" key="1">
    <source>
        <dbReference type="ARBA" id="ARBA00022448"/>
    </source>
</evidence>
<dbReference type="GO" id="GO:0019825">
    <property type="term" value="F:oxygen binding"/>
    <property type="evidence" value="ECO:0007669"/>
    <property type="project" value="InterPro"/>
</dbReference>
<proteinExistence type="inferred from homology"/>
<keyword evidence="4" id="KW-0479">Metal-binding</keyword>
<dbReference type="InterPro" id="IPR009050">
    <property type="entry name" value="Globin-like_sf"/>
</dbReference>
<gene>
    <name evidence="8" type="ORF">QR98_0021760</name>
</gene>
<keyword evidence="1 6" id="KW-0813">Transport</keyword>
<evidence type="ECO:0000256" key="4">
    <source>
        <dbReference type="ARBA" id="ARBA00022723"/>
    </source>
</evidence>
<dbReference type="VEuPathDB" id="VectorBase:SSCA006671"/>
<dbReference type="GO" id="GO:0005833">
    <property type="term" value="C:hemoglobin complex"/>
    <property type="evidence" value="ECO:0007669"/>
    <property type="project" value="InterPro"/>
</dbReference>
<dbReference type="EMBL" id="JXLN01005973">
    <property type="protein sequence ID" value="KPM03742.1"/>
    <property type="molecule type" value="Genomic_DNA"/>
</dbReference>
<dbReference type="CDD" id="cd01040">
    <property type="entry name" value="Mb-like"/>
    <property type="match status" value="1"/>
</dbReference>
<dbReference type="PANTHER" id="PTHR47217:SF1">
    <property type="entry name" value="GLOBIN-LIKE PROTEIN"/>
    <property type="match status" value="1"/>
</dbReference>
<reference evidence="8 9" key="1">
    <citation type="journal article" date="2015" name="Parasit. Vectors">
        <title>Draft genome of the scabies mite.</title>
        <authorList>
            <person name="Rider S.D.Jr."/>
            <person name="Morgan M.S."/>
            <person name="Arlian L.G."/>
        </authorList>
    </citation>
    <scope>NUCLEOTIDE SEQUENCE [LARGE SCALE GENOMIC DNA]</scope>
    <source>
        <strain evidence="8">Arlian Lab</strain>
    </source>
</reference>
<evidence type="ECO:0000259" key="7">
    <source>
        <dbReference type="PROSITE" id="PS01033"/>
    </source>
</evidence>
<dbReference type="InterPro" id="IPR000971">
    <property type="entry name" value="Globin"/>
</dbReference>
<dbReference type="PANTHER" id="PTHR47217">
    <property type="entry name" value="GLOBIN-LIKE PROTEIN"/>
    <property type="match status" value="1"/>
</dbReference>
<evidence type="ECO:0000256" key="6">
    <source>
        <dbReference type="RuleBase" id="RU000356"/>
    </source>
</evidence>
<evidence type="ECO:0000256" key="5">
    <source>
        <dbReference type="ARBA" id="ARBA00023004"/>
    </source>
</evidence>
<dbReference type="Gene3D" id="1.10.490.10">
    <property type="entry name" value="Globins"/>
    <property type="match status" value="1"/>
</dbReference>
<evidence type="ECO:0000256" key="2">
    <source>
        <dbReference type="ARBA" id="ARBA00022617"/>
    </source>
</evidence>
<dbReference type="OrthoDB" id="6483840at2759"/>
<evidence type="ECO:0000313" key="9">
    <source>
        <dbReference type="Proteomes" id="UP000616769"/>
    </source>
</evidence>
<dbReference type="Pfam" id="PF00042">
    <property type="entry name" value="Globin"/>
    <property type="match status" value="1"/>
</dbReference>
<comment type="caution">
    <text evidence="8">The sequence shown here is derived from an EMBL/GenBank/DDBJ whole genome shotgun (WGS) entry which is preliminary data.</text>
</comment>
<dbReference type="GO" id="GO:0005576">
    <property type="term" value="C:extracellular region"/>
    <property type="evidence" value="ECO:0007669"/>
    <property type="project" value="InterPro"/>
</dbReference>
<name>A0A131ZY06_SARSC</name>
<protein>
    <submittedName>
        <fullName evidence="8">Globin-like protein 1</fullName>
    </submittedName>
</protein>
<dbReference type="PRINTS" id="PR00611">
    <property type="entry name" value="ERYTHCRUORIN"/>
</dbReference>
<dbReference type="GO" id="GO:0020037">
    <property type="term" value="F:heme binding"/>
    <property type="evidence" value="ECO:0007669"/>
    <property type="project" value="InterPro"/>
</dbReference>
<evidence type="ECO:0000313" key="8">
    <source>
        <dbReference type="EMBL" id="KPM03742.1"/>
    </source>
</evidence>
<comment type="similarity">
    <text evidence="6">Belongs to the globin family.</text>
</comment>
<dbReference type="SUPFAM" id="SSF46458">
    <property type="entry name" value="Globin-like"/>
    <property type="match status" value="1"/>
</dbReference>
<sequence>MFQKLRSRLSNLSDSDDELKAENQTELTSKEIDFVRNTWSLLRNDIARFKFLGGELFVRFFTKYPDYQRQFKSFKDVPMDFQRNRDIRFNKKLMAHGTYVMYTIGMLVDNLERPLMMEQMLKRLARNHYRRKISLIAFDRLRNTFLEHLAEILGPKIFTKKVSIAWSKAFNYLLMEIEKNFKILESDLERSGSYCRLNSMHLAARNDLVRLQRLKESGKKKTLNVNNDCCGSSSEQNLIHQRIRIESPAANIKQIRHNSQCSAPIIDERREAERSKSFLTKTISFLRKNRL</sequence>
<dbReference type="InterPro" id="IPR002336">
    <property type="entry name" value="Erythrocruorin"/>
</dbReference>
<feature type="domain" description="Globin" evidence="7">
    <location>
        <begin position="26"/>
        <end position="182"/>
    </location>
</feature>
<accession>A0A131ZY06</accession>
<keyword evidence="5" id="KW-0408">Iron</keyword>
<keyword evidence="2 6" id="KW-0349">Heme</keyword>
<dbReference type="InterPro" id="IPR044399">
    <property type="entry name" value="Mb-like_M"/>
</dbReference>
<dbReference type="InterPro" id="IPR012292">
    <property type="entry name" value="Globin/Proto"/>
</dbReference>
<dbReference type="GO" id="GO:0046872">
    <property type="term" value="F:metal ion binding"/>
    <property type="evidence" value="ECO:0007669"/>
    <property type="project" value="UniProtKB-KW"/>
</dbReference>
<dbReference type="PROSITE" id="PS01033">
    <property type="entry name" value="GLOBIN"/>
    <property type="match status" value="1"/>
</dbReference>